<dbReference type="EMBL" id="CP060202">
    <property type="protein sequence ID" value="QNH62642.1"/>
    <property type="molecule type" value="Genomic_DNA"/>
</dbReference>
<reference evidence="4 5" key="1">
    <citation type="submission" date="2020-08" db="EMBL/GenBank/DDBJ databases">
        <title>Hymenobacter sp. S2-20-2 genome sequencing.</title>
        <authorList>
            <person name="Jin L."/>
        </authorList>
    </citation>
    <scope>NUCLEOTIDE SEQUENCE [LARGE SCALE GENOMIC DNA]</scope>
    <source>
        <strain evidence="4 5">S2-20-2</strain>
    </source>
</reference>
<organism evidence="4 5">
    <name type="scientific">Hymenobacter sediminicola</name>
    <dbReference type="NCBI Taxonomy" id="2761579"/>
    <lineage>
        <taxon>Bacteria</taxon>
        <taxon>Pseudomonadati</taxon>
        <taxon>Bacteroidota</taxon>
        <taxon>Cytophagia</taxon>
        <taxon>Cytophagales</taxon>
        <taxon>Hymenobacteraceae</taxon>
        <taxon>Hymenobacter</taxon>
    </lineage>
</organism>
<dbReference type="KEGG" id="hsk:H4317_02105"/>
<feature type="region of interest" description="Disordered" evidence="1">
    <location>
        <begin position="19"/>
        <end position="40"/>
    </location>
</feature>
<feature type="domain" description="Outer membrane protein beta-barrel" evidence="3">
    <location>
        <begin position="40"/>
        <end position="200"/>
    </location>
</feature>
<feature type="chain" id="PRO_5028823610" evidence="2">
    <location>
        <begin position="20"/>
        <end position="229"/>
    </location>
</feature>
<dbReference type="AlphaFoldDB" id="A0A7G7W8E9"/>
<evidence type="ECO:0000313" key="4">
    <source>
        <dbReference type="EMBL" id="QNH62642.1"/>
    </source>
</evidence>
<accession>A0A7G7W8E9</accession>
<feature type="signal peptide" evidence="2">
    <location>
        <begin position="1"/>
        <end position="19"/>
    </location>
</feature>
<dbReference type="RefSeq" id="WP_185888548.1">
    <property type="nucleotide sequence ID" value="NZ_CP060202.1"/>
</dbReference>
<proteinExistence type="predicted"/>
<evidence type="ECO:0000256" key="2">
    <source>
        <dbReference type="SAM" id="SignalP"/>
    </source>
</evidence>
<dbReference type="InterPro" id="IPR025665">
    <property type="entry name" value="Beta-barrel_OMP_2"/>
</dbReference>
<protein>
    <submittedName>
        <fullName evidence="4">PorT family protein</fullName>
    </submittedName>
</protein>
<keyword evidence="2" id="KW-0732">Signal</keyword>
<evidence type="ECO:0000313" key="5">
    <source>
        <dbReference type="Proteomes" id="UP000515489"/>
    </source>
</evidence>
<gene>
    <name evidence="4" type="ORF">H4317_02105</name>
</gene>
<dbReference type="Pfam" id="PF13568">
    <property type="entry name" value="OMP_b-brl_2"/>
    <property type="match status" value="1"/>
</dbReference>
<name>A0A7G7W8E9_9BACT</name>
<evidence type="ECO:0000256" key="1">
    <source>
        <dbReference type="SAM" id="MobiDB-lite"/>
    </source>
</evidence>
<dbReference type="Proteomes" id="UP000515489">
    <property type="component" value="Chromosome"/>
</dbReference>
<feature type="compositionally biased region" description="Polar residues" evidence="1">
    <location>
        <begin position="26"/>
        <end position="40"/>
    </location>
</feature>
<keyword evidence="5" id="KW-1185">Reference proteome</keyword>
<sequence>MKKIFLLLCLFGAGMAAQAQDGPIGTRSSTDYAPGTSDSRNNGFGVKAGFNLADLRGGDKDAYKNLSSLKTYHAGVYAQFGFNDKVSLQPEILFTRKGFDAEQFTVQSTTPGQTTGETRETRLDYIQVPVLLVYNIVDNVSVHVGPQVSLLVKAKYAGTERQISSVGLNSLEYGVVGGVEGRVGPARIGARYDLGLADIYNDPKDAGAGAYDNVKNGVFQLYVGVGFNN</sequence>
<evidence type="ECO:0000259" key="3">
    <source>
        <dbReference type="Pfam" id="PF13568"/>
    </source>
</evidence>